<evidence type="ECO:0000259" key="2">
    <source>
        <dbReference type="Pfam" id="PF26436"/>
    </source>
</evidence>
<reference evidence="3 4" key="1">
    <citation type="journal article" date="2014" name="PLoS Genet.">
        <title>Phylogenetically driven sequencing of extremely halophilic archaea reveals strategies for static and dynamic osmo-response.</title>
        <authorList>
            <person name="Becker E.A."/>
            <person name="Seitzer P.M."/>
            <person name="Tritt A."/>
            <person name="Larsen D."/>
            <person name="Krusor M."/>
            <person name="Yao A.I."/>
            <person name="Wu D."/>
            <person name="Madern D."/>
            <person name="Eisen J.A."/>
            <person name="Darling A.E."/>
            <person name="Facciotti M.T."/>
        </authorList>
    </citation>
    <scope>NUCLEOTIDE SEQUENCE [LARGE SCALE GENOMIC DNA]</scope>
    <source>
        <strain evidence="3 4">JCM 12255</strain>
    </source>
</reference>
<accession>L9XEZ3</accession>
<comment type="caution">
    <text evidence="3">The sequence shown here is derived from an EMBL/GenBank/DDBJ whole genome shotgun (WGS) entry which is preliminary data.</text>
</comment>
<keyword evidence="4" id="KW-1185">Reference proteome</keyword>
<keyword evidence="1" id="KW-0812">Transmembrane</keyword>
<feature type="transmembrane region" description="Helical" evidence="1">
    <location>
        <begin position="46"/>
        <end position="69"/>
    </location>
</feature>
<sequence length="73" mass="8694">MSMTSPHEWLQQAREERWGLLVDLVFAIAWVTFVDLLFRVLEGPDWAYYMFMLLGIVAYFVFFASLELVDQDR</sequence>
<evidence type="ECO:0000313" key="4">
    <source>
        <dbReference type="Proteomes" id="UP000011602"/>
    </source>
</evidence>
<dbReference type="AlphaFoldDB" id="L9XEZ3"/>
<gene>
    <name evidence="3" type="ORF">C493_04518</name>
</gene>
<dbReference type="InterPro" id="IPR058432">
    <property type="entry name" value="DUF8119"/>
</dbReference>
<evidence type="ECO:0000256" key="1">
    <source>
        <dbReference type="SAM" id="Phobius"/>
    </source>
</evidence>
<organism evidence="3 4">
    <name type="scientific">Natronolimnohabitans innermongolicus JCM 12255</name>
    <dbReference type="NCBI Taxonomy" id="1227499"/>
    <lineage>
        <taxon>Archaea</taxon>
        <taxon>Methanobacteriati</taxon>
        <taxon>Methanobacteriota</taxon>
        <taxon>Stenosarchaea group</taxon>
        <taxon>Halobacteria</taxon>
        <taxon>Halobacteriales</taxon>
        <taxon>Natrialbaceae</taxon>
        <taxon>Natronolimnohabitans</taxon>
    </lineage>
</organism>
<dbReference type="EMBL" id="AOHZ01000020">
    <property type="protein sequence ID" value="ELY59966.1"/>
    <property type="molecule type" value="Genomic_DNA"/>
</dbReference>
<dbReference type="Proteomes" id="UP000011602">
    <property type="component" value="Unassembled WGS sequence"/>
</dbReference>
<proteinExistence type="predicted"/>
<protein>
    <recommendedName>
        <fullName evidence="2">DUF8119 domain-containing protein</fullName>
    </recommendedName>
</protein>
<name>L9XEZ3_9EURY</name>
<feature type="domain" description="DUF8119" evidence="2">
    <location>
        <begin position="3"/>
        <end position="72"/>
    </location>
</feature>
<keyword evidence="1" id="KW-1133">Transmembrane helix</keyword>
<feature type="transmembrane region" description="Helical" evidence="1">
    <location>
        <begin position="20"/>
        <end position="40"/>
    </location>
</feature>
<keyword evidence="1" id="KW-0472">Membrane</keyword>
<dbReference type="eggNOG" id="arCOG06361">
    <property type="taxonomic scope" value="Archaea"/>
</dbReference>
<dbReference type="Pfam" id="PF26436">
    <property type="entry name" value="DUF8119"/>
    <property type="match status" value="1"/>
</dbReference>
<dbReference type="PATRIC" id="fig|1227499.3.peg.926"/>
<evidence type="ECO:0000313" key="3">
    <source>
        <dbReference type="EMBL" id="ELY59966.1"/>
    </source>
</evidence>